<sequence>MLDPSALLASGGSITTIVLTGLFVGKSATYAVNAVFICEWLQTIPDEVQYIWQSSFSAVSLLYIIIQYTFVFAIPAYSVRTFRISALLQAMLENLSRILAAFGTPEILQDPYPELPSLPSFGPSPNASDPISLALQSLENDQAEFNNLTVGRDSALFSSLLLLINFAVWGKAV</sequence>
<protein>
    <submittedName>
        <fullName evidence="3">Unplaced genomic scaffold SPHSTscaffold_49, whole genome shotgun sequence</fullName>
    </submittedName>
</protein>
<dbReference type="OrthoDB" id="2958007at2759"/>
<reference evidence="3 4" key="1">
    <citation type="submission" date="2014-06" db="EMBL/GenBank/DDBJ databases">
        <title>Evolutionary Origins and Diversification of the Mycorrhizal Mutualists.</title>
        <authorList>
            <consortium name="DOE Joint Genome Institute"/>
            <consortium name="Mycorrhizal Genomics Consortium"/>
            <person name="Kohler A."/>
            <person name="Kuo A."/>
            <person name="Nagy L.G."/>
            <person name="Floudas D."/>
            <person name="Copeland A."/>
            <person name="Barry K.W."/>
            <person name="Cichocki N."/>
            <person name="Veneault-Fourrey C."/>
            <person name="LaButti K."/>
            <person name="Lindquist E.A."/>
            <person name="Lipzen A."/>
            <person name="Lundell T."/>
            <person name="Morin E."/>
            <person name="Murat C."/>
            <person name="Riley R."/>
            <person name="Ohm R."/>
            <person name="Sun H."/>
            <person name="Tunlid A."/>
            <person name="Henrissat B."/>
            <person name="Grigoriev I.V."/>
            <person name="Hibbett D.S."/>
            <person name="Martin F."/>
        </authorList>
    </citation>
    <scope>NUCLEOTIDE SEQUENCE [LARGE SCALE GENOMIC DNA]</scope>
    <source>
        <strain evidence="3 4">SS14</strain>
    </source>
</reference>
<accession>A0A0C9V8L7</accession>
<evidence type="ECO:0000259" key="2">
    <source>
        <dbReference type="Pfam" id="PF20151"/>
    </source>
</evidence>
<keyword evidence="4" id="KW-1185">Reference proteome</keyword>
<keyword evidence="1" id="KW-1133">Transmembrane helix</keyword>
<dbReference type="InterPro" id="IPR045340">
    <property type="entry name" value="DUF6533"/>
</dbReference>
<dbReference type="Proteomes" id="UP000054279">
    <property type="component" value="Unassembled WGS sequence"/>
</dbReference>
<evidence type="ECO:0000313" key="3">
    <source>
        <dbReference type="EMBL" id="KIJ43324.1"/>
    </source>
</evidence>
<gene>
    <name evidence="3" type="ORF">M422DRAFT_253524</name>
</gene>
<dbReference type="EMBL" id="KN837124">
    <property type="protein sequence ID" value="KIJ43324.1"/>
    <property type="molecule type" value="Genomic_DNA"/>
</dbReference>
<evidence type="ECO:0000313" key="4">
    <source>
        <dbReference type="Proteomes" id="UP000054279"/>
    </source>
</evidence>
<feature type="transmembrane region" description="Helical" evidence="1">
    <location>
        <begin position="50"/>
        <end position="74"/>
    </location>
</feature>
<dbReference type="AlphaFoldDB" id="A0A0C9V8L7"/>
<keyword evidence="1" id="KW-0472">Membrane</keyword>
<proteinExistence type="predicted"/>
<organism evidence="3 4">
    <name type="scientific">Sphaerobolus stellatus (strain SS14)</name>
    <dbReference type="NCBI Taxonomy" id="990650"/>
    <lineage>
        <taxon>Eukaryota</taxon>
        <taxon>Fungi</taxon>
        <taxon>Dikarya</taxon>
        <taxon>Basidiomycota</taxon>
        <taxon>Agaricomycotina</taxon>
        <taxon>Agaricomycetes</taxon>
        <taxon>Phallomycetidae</taxon>
        <taxon>Geastrales</taxon>
        <taxon>Sphaerobolaceae</taxon>
        <taxon>Sphaerobolus</taxon>
    </lineage>
</organism>
<evidence type="ECO:0000256" key="1">
    <source>
        <dbReference type="SAM" id="Phobius"/>
    </source>
</evidence>
<keyword evidence="1" id="KW-0812">Transmembrane</keyword>
<name>A0A0C9V8L7_SPHS4</name>
<dbReference type="Pfam" id="PF20151">
    <property type="entry name" value="DUF6533"/>
    <property type="match status" value="1"/>
</dbReference>
<dbReference type="HOGENOM" id="CLU_1548600_0_0_1"/>
<feature type="domain" description="DUF6533" evidence="2">
    <location>
        <begin position="34"/>
        <end position="70"/>
    </location>
</feature>